<dbReference type="InterPro" id="IPR028133">
    <property type="entry name" value="Dynamitin"/>
</dbReference>
<dbReference type="GO" id="GO:0005869">
    <property type="term" value="C:dynactin complex"/>
    <property type="evidence" value="ECO:0007669"/>
    <property type="project" value="InterPro"/>
</dbReference>
<dbReference type="Proteomes" id="UP000663853">
    <property type="component" value="Unassembled WGS sequence"/>
</dbReference>
<accession>A0A8H2XJW2</accession>
<organism evidence="5 6">
    <name type="scientific">Rhizoctonia solani</name>
    <dbReference type="NCBI Taxonomy" id="456999"/>
    <lineage>
        <taxon>Eukaryota</taxon>
        <taxon>Fungi</taxon>
        <taxon>Dikarya</taxon>
        <taxon>Basidiomycota</taxon>
        <taxon>Agaricomycotina</taxon>
        <taxon>Agaricomycetes</taxon>
        <taxon>Cantharellales</taxon>
        <taxon>Ceratobasidiaceae</taxon>
        <taxon>Rhizoctonia</taxon>
    </lineage>
</organism>
<protein>
    <recommendedName>
        <fullName evidence="7">Dynactin subunit 2</fullName>
    </recommendedName>
</protein>
<evidence type="ECO:0000256" key="3">
    <source>
        <dbReference type="SAM" id="Coils"/>
    </source>
</evidence>
<feature type="coiled-coil region" evidence="3">
    <location>
        <begin position="325"/>
        <end position="384"/>
    </location>
</feature>
<dbReference type="EMBL" id="CAJMXA010000321">
    <property type="protein sequence ID" value="CAE6425847.1"/>
    <property type="molecule type" value="Genomic_DNA"/>
</dbReference>
<sequence>MSAAKYANLPDIDLEGHDVYETPDVAPSPTEVESDEENDAARVRGNNASRPGQDELDNEPLPSTEASGRFFRHAERRARRQRELYSYPDSSYSSSRSPSPSRSNLPLSQRIELMKNELAQLEAEAAGNIDSKDEPTELIRELSDMRGKLAGIGGRTRLINAIYHGRNKDKANPEADAPTQNVAPQSTEPEISRAHGGGVVDMDRRIAQLEKLIGASGTSLDESSPLPQPLLPHLTRVSTLLTLLAQPRHIDSISRRLKLLLTDLERYNGSAAPSGPGAQLPPALAELAPLLQRLAPHITTIPAVLARLRTLSALHASAAGFGDAVSGLEEDQRRLRAGLADLEEAVEGLEGSITDNSGTITRNVEGLEARIASLEERLAGLSAV</sequence>
<dbReference type="AlphaFoldDB" id="A0A8H2XJW2"/>
<feature type="compositionally biased region" description="Basic residues" evidence="4">
    <location>
        <begin position="70"/>
        <end position="80"/>
    </location>
</feature>
<evidence type="ECO:0000256" key="4">
    <source>
        <dbReference type="SAM" id="MobiDB-lite"/>
    </source>
</evidence>
<dbReference type="PANTHER" id="PTHR15346">
    <property type="entry name" value="DYNACTIN SUBUNIT"/>
    <property type="match status" value="1"/>
</dbReference>
<keyword evidence="3" id="KW-0175">Coiled coil</keyword>
<feature type="compositionally biased region" description="Low complexity" evidence="4">
    <location>
        <begin position="84"/>
        <end position="105"/>
    </location>
</feature>
<proteinExistence type="predicted"/>
<comment type="subcellular location">
    <subcellularLocation>
        <location evidence="1">Cytoplasm</location>
    </subcellularLocation>
</comment>
<keyword evidence="2" id="KW-0963">Cytoplasm</keyword>
<feature type="region of interest" description="Disordered" evidence="4">
    <location>
        <begin position="167"/>
        <end position="197"/>
    </location>
</feature>
<evidence type="ECO:0000256" key="1">
    <source>
        <dbReference type="ARBA" id="ARBA00004496"/>
    </source>
</evidence>
<comment type="caution">
    <text evidence="5">The sequence shown here is derived from an EMBL/GenBank/DDBJ whole genome shotgun (WGS) entry which is preliminary data.</text>
</comment>
<evidence type="ECO:0000313" key="6">
    <source>
        <dbReference type="Proteomes" id="UP000663853"/>
    </source>
</evidence>
<dbReference type="Pfam" id="PF04912">
    <property type="entry name" value="Dynamitin"/>
    <property type="match status" value="1"/>
</dbReference>
<evidence type="ECO:0008006" key="7">
    <source>
        <dbReference type="Google" id="ProtNLM"/>
    </source>
</evidence>
<name>A0A8H2XJW2_9AGAM</name>
<dbReference type="Gene3D" id="1.20.5.340">
    <property type="match status" value="1"/>
</dbReference>
<evidence type="ECO:0000313" key="5">
    <source>
        <dbReference type="EMBL" id="CAE6425847.1"/>
    </source>
</evidence>
<dbReference type="GO" id="GO:0005737">
    <property type="term" value="C:cytoplasm"/>
    <property type="evidence" value="ECO:0007669"/>
    <property type="project" value="UniProtKB-SubCell"/>
</dbReference>
<feature type="compositionally biased region" description="Polar residues" evidence="4">
    <location>
        <begin position="178"/>
        <end position="189"/>
    </location>
</feature>
<dbReference type="GO" id="GO:0007017">
    <property type="term" value="P:microtubule-based process"/>
    <property type="evidence" value="ECO:0007669"/>
    <property type="project" value="InterPro"/>
</dbReference>
<reference evidence="5" key="1">
    <citation type="submission" date="2021-01" db="EMBL/GenBank/DDBJ databases">
        <authorList>
            <person name="Kaushik A."/>
        </authorList>
    </citation>
    <scope>NUCLEOTIDE SEQUENCE</scope>
    <source>
        <strain evidence="5">AG6-10EEA</strain>
    </source>
</reference>
<evidence type="ECO:0000256" key="2">
    <source>
        <dbReference type="ARBA" id="ARBA00022490"/>
    </source>
</evidence>
<gene>
    <name evidence="5" type="ORF">RDB_LOCUS18087</name>
</gene>
<feature type="region of interest" description="Disordered" evidence="4">
    <location>
        <begin position="1"/>
        <end position="105"/>
    </location>
</feature>